<proteinExistence type="predicted"/>
<dbReference type="AlphaFoldDB" id="A0A6C0K3Q2"/>
<evidence type="ECO:0000256" key="1">
    <source>
        <dbReference type="SAM" id="Phobius"/>
    </source>
</evidence>
<keyword evidence="1" id="KW-1133">Transmembrane helix</keyword>
<name>A0A6C0K3Q2_9ZZZZ</name>
<reference evidence="2" key="1">
    <citation type="journal article" date="2020" name="Nature">
        <title>Giant virus diversity and host interactions through global metagenomics.</title>
        <authorList>
            <person name="Schulz F."/>
            <person name="Roux S."/>
            <person name="Paez-Espino D."/>
            <person name="Jungbluth S."/>
            <person name="Walsh D.A."/>
            <person name="Denef V.J."/>
            <person name="McMahon K.D."/>
            <person name="Konstantinidis K.T."/>
            <person name="Eloe-Fadrosh E.A."/>
            <person name="Kyrpides N.C."/>
            <person name="Woyke T."/>
        </authorList>
    </citation>
    <scope>NUCLEOTIDE SEQUENCE</scope>
    <source>
        <strain evidence="2">GVMAG-S-1101172-89</strain>
    </source>
</reference>
<evidence type="ECO:0000313" key="2">
    <source>
        <dbReference type="EMBL" id="QHU12662.1"/>
    </source>
</evidence>
<organism evidence="2">
    <name type="scientific">viral metagenome</name>
    <dbReference type="NCBI Taxonomy" id="1070528"/>
    <lineage>
        <taxon>unclassified sequences</taxon>
        <taxon>metagenomes</taxon>
        <taxon>organismal metagenomes</taxon>
    </lineage>
</organism>
<feature type="transmembrane region" description="Helical" evidence="1">
    <location>
        <begin position="6"/>
        <end position="24"/>
    </location>
</feature>
<dbReference type="EMBL" id="MN740808">
    <property type="protein sequence ID" value="QHU12662.1"/>
    <property type="molecule type" value="Genomic_DNA"/>
</dbReference>
<accession>A0A6C0K3Q2</accession>
<protein>
    <submittedName>
        <fullName evidence="2">Uncharacterized protein</fullName>
    </submittedName>
</protein>
<sequence>MLKHFRIAPFIGGLAVGYALFIFYKSEPRTIYEYPHPTNVDTRTYKDKNGICYSYTSKEVNCDQNEESIRPYPIQT</sequence>
<keyword evidence="1" id="KW-0812">Transmembrane</keyword>
<keyword evidence="1" id="KW-0472">Membrane</keyword>